<dbReference type="STRING" id="395963.Bind_3641"/>
<dbReference type="Pfam" id="PF12146">
    <property type="entry name" value="Hydrolase_4"/>
    <property type="match status" value="1"/>
</dbReference>
<accession>B2IGC1</accession>
<dbReference type="Proteomes" id="UP000001695">
    <property type="component" value="Chromosome"/>
</dbReference>
<reference evidence="2 3" key="2">
    <citation type="journal article" date="2010" name="J. Bacteriol.">
        <title>Complete genome sequence of Beijerinckia indica subsp. indica.</title>
        <authorList>
            <person name="Tamas I."/>
            <person name="Dedysh S.N."/>
            <person name="Liesack W."/>
            <person name="Stott M.B."/>
            <person name="Alam M."/>
            <person name="Murrell J.C."/>
            <person name="Dunfield P.F."/>
        </authorList>
    </citation>
    <scope>NUCLEOTIDE SEQUENCE [LARGE SCALE GENOMIC DNA]</scope>
    <source>
        <strain evidence="3">ATCC 9039 / DSM 1715 / NCIMB 8712</strain>
    </source>
</reference>
<dbReference type="SUPFAM" id="SSF53474">
    <property type="entry name" value="alpha/beta-Hydrolases"/>
    <property type="match status" value="1"/>
</dbReference>
<evidence type="ECO:0000259" key="1">
    <source>
        <dbReference type="Pfam" id="PF12146"/>
    </source>
</evidence>
<organism evidence="2 3">
    <name type="scientific">Beijerinckia indica subsp. indica (strain ATCC 9039 / DSM 1715 / NCIMB 8712)</name>
    <dbReference type="NCBI Taxonomy" id="395963"/>
    <lineage>
        <taxon>Bacteria</taxon>
        <taxon>Pseudomonadati</taxon>
        <taxon>Pseudomonadota</taxon>
        <taxon>Alphaproteobacteria</taxon>
        <taxon>Hyphomicrobiales</taxon>
        <taxon>Beijerinckiaceae</taxon>
        <taxon>Beijerinckia</taxon>
    </lineage>
</organism>
<dbReference type="EC" id="3.1.1.5" evidence="2"/>
<dbReference type="ESTHER" id="beii9-b2igc1">
    <property type="family name" value="Monoglyceridelipase_lysophospholip"/>
</dbReference>
<dbReference type="Gene3D" id="3.40.50.1820">
    <property type="entry name" value="alpha/beta hydrolase"/>
    <property type="match status" value="1"/>
</dbReference>
<dbReference type="RefSeq" id="WP_012386541.1">
    <property type="nucleotide sequence ID" value="NC_010581.1"/>
</dbReference>
<dbReference type="eggNOG" id="COG2267">
    <property type="taxonomic scope" value="Bacteria"/>
</dbReference>
<dbReference type="PANTHER" id="PTHR11614">
    <property type="entry name" value="PHOSPHOLIPASE-RELATED"/>
    <property type="match status" value="1"/>
</dbReference>
<dbReference type="HOGENOM" id="CLU_026209_10_1_5"/>
<keyword evidence="2" id="KW-0378">Hydrolase</keyword>
<dbReference type="InterPro" id="IPR051044">
    <property type="entry name" value="MAG_DAG_Lipase"/>
</dbReference>
<sequence>MKFITTDQNPLPPSGTVGEIVTADRIVLRYARWPAQDSAGRGVRGTIAILGGRAEFIEKYFETIAALQKRGFAVALLDWRGQGLSQRLLRNRSKGHVDDFKSYRKDLDAFEQQVLAPFCPKPWFALAHSMGGTILLDQAHDGASPFTRMVLCAPMIALKRLSFPRGMRFLTEFLHKSGFGRAGVPFRYARAAAREPFSKNVLTSDPVRFSRFTSVIAAAPELAVGVPTIGWVHAAFRLMHKLAKPDFAARVTTPVLIFVAGDDRVIDSRSVELFASRLKTGHCLTIPNAQHEILMEQDCYREQFWAAFDHFILGSPEEVLKPRDEPLIVQTAV</sequence>
<feature type="domain" description="Serine aminopeptidase S33" evidence="1">
    <location>
        <begin position="43"/>
        <end position="298"/>
    </location>
</feature>
<name>B2IGC1_BEII9</name>
<dbReference type="AlphaFoldDB" id="B2IGC1"/>
<dbReference type="InterPro" id="IPR022742">
    <property type="entry name" value="Hydrolase_4"/>
</dbReference>
<dbReference type="KEGG" id="bid:Bind_3641"/>
<protein>
    <submittedName>
        <fullName evidence="2">Lysophospholipase</fullName>
        <ecNumber evidence="2">3.1.1.5</ecNumber>
    </submittedName>
</protein>
<dbReference type="GO" id="GO:0004622">
    <property type="term" value="F:phosphatidylcholine lysophospholipase activity"/>
    <property type="evidence" value="ECO:0007669"/>
    <property type="project" value="UniProtKB-EC"/>
</dbReference>
<dbReference type="InterPro" id="IPR029058">
    <property type="entry name" value="AB_hydrolase_fold"/>
</dbReference>
<evidence type="ECO:0000313" key="2">
    <source>
        <dbReference type="EMBL" id="ACB97193.1"/>
    </source>
</evidence>
<gene>
    <name evidence="2" type="ordered locus">Bind_3641</name>
</gene>
<dbReference type="EMBL" id="CP001016">
    <property type="protein sequence ID" value="ACB97193.1"/>
    <property type="molecule type" value="Genomic_DNA"/>
</dbReference>
<proteinExistence type="predicted"/>
<keyword evidence="3" id="KW-1185">Reference proteome</keyword>
<evidence type="ECO:0000313" key="3">
    <source>
        <dbReference type="Proteomes" id="UP000001695"/>
    </source>
</evidence>
<reference evidence="3" key="1">
    <citation type="submission" date="2008-03" db="EMBL/GenBank/DDBJ databases">
        <title>Complete sequence of chromosome of Beijerinckia indica subsp. indica ATCC 9039.</title>
        <authorList>
            <consortium name="US DOE Joint Genome Institute"/>
            <person name="Copeland A."/>
            <person name="Lucas S."/>
            <person name="Lapidus A."/>
            <person name="Glavina del Rio T."/>
            <person name="Dalin E."/>
            <person name="Tice H."/>
            <person name="Bruce D."/>
            <person name="Goodwin L."/>
            <person name="Pitluck S."/>
            <person name="LaButti K."/>
            <person name="Schmutz J."/>
            <person name="Larimer F."/>
            <person name="Land M."/>
            <person name="Hauser L."/>
            <person name="Kyrpides N."/>
            <person name="Mikhailova N."/>
            <person name="Dunfield P.F."/>
            <person name="Dedysh S.N."/>
            <person name="Liesack W."/>
            <person name="Saw J.H."/>
            <person name="Alam M."/>
            <person name="Chen Y."/>
            <person name="Murrell J.C."/>
            <person name="Richardson P."/>
        </authorList>
    </citation>
    <scope>NUCLEOTIDE SEQUENCE [LARGE SCALE GENOMIC DNA]</scope>
    <source>
        <strain evidence="3">ATCC 9039 / DSM 1715 / NCIMB 8712</strain>
    </source>
</reference>